<keyword evidence="3 6" id="KW-0133">Cell shape</keyword>
<keyword evidence="2" id="KW-0808">Transferase</keyword>
<proteinExistence type="predicted"/>
<accession>A0ABR5IS50</accession>
<keyword evidence="5 6" id="KW-0961">Cell wall biogenesis/degradation</keyword>
<name>A0ABR5IS50_9ACTN</name>
<comment type="pathway">
    <text evidence="1 6">Cell wall biogenesis; peptidoglycan biosynthesis.</text>
</comment>
<dbReference type="InterPro" id="IPR050979">
    <property type="entry name" value="LD-transpeptidase"/>
</dbReference>
<keyword evidence="4 6" id="KW-0573">Peptidoglycan synthesis</keyword>
<dbReference type="Proteomes" id="UP000037020">
    <property type="component" value="Unassembled WGS sequence"/>
</dbReference>
<feature type="domain" description="L,D-TPase catalytic" evidence="7">
    <location>
        <begin position="24"/>
        <end position="136"/>
    </location>
</feature>
<dbReference type="EMBL" id="LGUT01004415">
    <property type="protein sequence ID" value="KOG50295.1"/>
    <property type="molecule type" value="Genomic_DNA"/>
</dbReference>
<feature type="active site" description="Nucleophile" evidence="6">
    <location>
        <position position="111"/>
    </location>
</feature>
<reference evidence="8 9" key="1">
    <citation type="submission" date="2015-07" db="EMBL/GenBank/DDBJ databases">
        <authorList>
            <person name="Ju K.-S."/>
            <person name="Doroghazi J.R."/>
            <person name="Metcalf W.W."/>
        </authorList>
    </citation>
    <scope>NUCLEOTIDE SEQUENCE [LARGE SCALE GENOMIC DNA]</scope>
    <source>
        <strain evidence="8 9">NRRL B-3589</strain>
    </source>
</reference>
<sequence length="137" mass="15131">PQGELHPPTTKPIDTPDRRCRTGRVLCISKKSDTLAWMVDGKVVSAMDVRFGSHHSPTREGTFKVAFKSRHHVSTIYHSAMPYAMFFSGGQAVHYSSDFAARGYAGASHGCINVRDKAKIAALFAKVHKGDRVVVYR</sequence>
<dbReference type="PANTHER" id="PTHR30582">
    <property type="entry name" value="L,D-TRANSPEPTIDASE"/>
    <property type="match status" value="1"/>
</dbReference>
<dbReference type="Pfam" id="PF03734">
    <property type="entry name" value="YkuD"/>
    <property type="match status" value="1"/>
</dbReference>
<feature type="active site" description="Proton donor/acceptor" evidence="6">
    <location>
        <position position="94"/>
    </location>
</feature>
<evidence type="ECO:0000256" key="5">
    <source>
        <dbReference type="ARBA" id="ARBA00023316"/>
    </source>
</evidence>
<dbReference type="Gene3D" id="2.40.440.10">
    <property type="entry name" value="L,D-transpeptidase catalytic domain-like"/>
    <property type="match status" value="1"/>
</dbReference>
<protein>
    <recommendedName>
        <fullName evidence="7">L,D-TPase catalytic domain-containing protein</fullName>
    </recommendedName>
</protein>
<comment type="caution">
    <text evidence="8">The sequence shown here is derived from an EMBL/GenBank/DDBJ whole genome shotgun (WGS) entry which is preliminary data.</text>
</comment>
<dbReference type="CDD" id="cd16913">
    <property type="entry name" value="YkuD_like"/>
    <property type="match status" value="1"/>
</dbReference>
<evidence type="ECO:0000256" key="6">
    <source>
        <dbReference type="PROSITE-ProRule" id="PRU01373"/>
    </source>
</evidence>
<dbReference type="InterPro" id="IPR038063">
    <property type="entry name" value="Transpep_catalytic_dom"/>
</dbReference>
<dbReference type="SUPFAM" id="SSF141523">
    <property type="entry name" value="L,D-transpeptidase catalytic domain-like"/>
    <property type="match status" value="1"/>
</dbReference>
<evidence type="ECO:0000313" key="9">
    <source>
        <dbReference type="Proteomes" id="UP000037020"/>
    </source>
</evidence>
<feature type="non-terminal residue" evidence="8">
    <location>
        <position position="1"/>
    </location>
</feature>
<organism evidence="8 9">
    <name type="scientific">Streptomyces varsoviensis</name>
    <dbReference type="NCBI Taxonomy" id="67373"/>
    <lineage>
        <taxon>Bacteria</taxon>
        <taxon>Bacillati</taxon>
        <taxon>Actinomycetota</taxon>
        <taxon>Actinomycetes</taxon>
        <taxon>Kitasatosporales</taxon>
        <taxon>Streptomycetaceae</taxon>
        <taxon>Streptomyces</taxon>
    </lineage>
</organism>
<evidence type="ECO:0000256" key="4">
    <source>
        <dbReference type="ARBA" id="ARBA00022984"/>
    </source>
</evidence>
<dbReference type="PROSITE" id="PS52029">
    <property type="entry name" value="LD_TPASE"/>
    <property type="match status" value="1"/>
</dbReference>
<dbReference type="PANTHER" id="PTHR30582:SF33">
    <property type="entry name" value="EXPORTED PROTEIN"/>
    <property type="match status" value="1"/>
</dbReference>
<evidence type="ECO:0000259" key="7">
    <source>
        <dbReference type="PROSITE" id="PS52029"/>
    </source>
</evidence>
<evidence type="ECO:0000256" key="3">
    <source>
        <dbReference type="ARBA" id="ARBA00022960"/>
    </source>
</evidence>
<evidence type="ECO:0000256" key="1">
    <source>
        <dbReference type="ARBA" id="ARBA00004752"/>
    </source>
</evidence>
<gene>
    <name evidence="8" type="ORF">ADK38_44805</name>
</gene>
<dbReference type="InterPro" id="IPR005490">
    <property type="entry name" value="LD_TPept_cat_dom"/>
</dbReference>
<keyword evidence="9" id="KW-1185">Reference proteome</keyword>
<evidence type="ECO:0000313" key="8">
    <source>
        <dbReference type="EMBL" id="KOG50295.1"/>
    </source>
</evidence>
<evidence type="ECO:0000256" key="2">
    <source>
        <dbReference type="ARBA" id="ARBA00022679"/>
    </source>
</evidence>